<proteinExistence type="predicted"/>
<sequence length="270" mass="28706">MVLESLAAVAQILDLGVAVVEPQRWLRPTDVQLGRVGPNGVEMGGGTYASVGLKLGLASHRSPTQMPSVLILMHGGPWGITEDAATWMTRVRLGGWYRFHVPPGTYSMAALYIAAHTQQHIPPALLAVGESFSEVVIGDRRSVSLPGRAPTTAHVAAIAKTPESQKLFKIPRPQIAVGDGRSLSPPGRAPTTAHAAAIAKAPEPPRSFVIPEGALSEVYAAKDSLYQCVARRVAPPNDRCRNSQRGALVCDTHKELAVEAKVSERPTTPS</sequence>
<keyword evidence="2" id="KW-1185">Reference proteome</keyword>
<evidence type="ECO:0000313" key="2">
    <source>
        <dbReference type="Proteomes" id="UP000598174"/>
    </source>
</evidence>
<accession>A0A919MGG0</accession>
<comment type="caution">
    <text evidence="1">The sequence shown here is derived from an EMBL/GenBank/DDBJ whole genome shotgun (WGS) entry which is preliminary data.</text>
</comment>
<organism evidence="1 2">
    <name type="scientific">Paractinoplanes ferrugineus</name>
    <dbReference type="NCBI Taxonomy" id="113564"/>
    <lineage>
        <taxon>Bacteria</taxon>
        <taxon>Bacillati</taxon>
        <taxon>Actinomycetota</taxon>
        <taxon>Actinomycetes</taxon>
        <taxon>Micromonosporales</taxon>
        <taxon>Micromonosporaceae</taxon>
        <taxon>Paractinoplanes</taxon>
    </lineage>
</organism>
<gene>
    <name evidence="1" type="ORF">Afe05nite_34200</name>
</gene>
<dbReference type="AlphaFoldDB" id="A0A919MGG0"/>
<evidence type="ECO:0000313" key="1">
    <source>
        <dbReference type="EMBL" id="GIE11580.1"/>
    </source>
</evidence>
<dbReference type="RefSeq" id="WP_239117895.1">
    <property type="nucleotide sequence ID" value="NZ_BAAABP010000058.1"/>
</dbReference>
<reference evidence="1" key="1">
    <citation type="submission" date="2021-01" db="EMBL/GenBank/DDBJ databases">
        <title>Whole genome shotgun sequence of Actinoplanes ferrugineus NBRC 15555.</title>
        <authorList>
            <person name="Komaki H."/>
            <person name="Tamura T."/>
        </authorList>
    </citation>
    <scope>NUCLEOTIDE SEQUENCE</scope>
    <source>
        <strain evidence="1">NBRC 15555</strain>
    </source>
</reference>
<dbReference type="Proteomes" id="UP000598174">
    <property type="component" value="Unassembled WGS sequence"/>
</dbReference>
<protein>
    <submittedName>
        <fullName evidence="1">Uncharacterized protein</fullName>
    </submittedName>
</protein>
<name>A0A919MGG0_9ACTN</name>
<dbReference type="EMBL" id="BOMM01000029">
    <property type="protein sequence ID" value="GIE11580.1"/>
    <property type="molecule type" value="Genomic_DNA"/>
</dbReference>